<comment type="subcellular location">
    <subcellularLocation>
        <location evidence="1">Secreted</location>
    </subcellularLocation>
</comment>
<feature type="domain" description="Carbohydrate-binding module family 96" evidence="4">
    <location>
        <begin position="148"/>
        <end position="307"/>
    </location>
</feature>
<dbReference type="InterPro" id="IPR055372">
    <property type="entry name" value="CBM96"/>
</dbReference>
<dbReference type="PANTHER" id="PTHR11848">
    <property type="entry name" value="TGF-BETA FAMILY"/>
    <property type="match status" value="1"/>
</dbReference>
<accession>A0ABM7YJV9</accession>
<evidence type="ECO:0000313" key="6">
    <source>
        <dbReference type="Proteomes" id="UP001057498"/>
    </source>
</evidence>
<dbReference type="Proteomes" id="UP001057498">
    <property type="component" value="Chromosome"/>
</dbReference>
<dbReference type="NCBIfam" id="NF033679">
    <property type="entry name" value="DNRLRE_dom"/>
    <property type="match status" value="2"/>
</dbReference>
<keyword evidence="2" id="KW-0964">Secreted</keyword>
<gene>
    <name evidence="5" type="ORF">CATMQ487_16660</name>
</gene>
<dbReference type="EMBL" id="AP025730">
    <property type="protein sequence ID" value="BDI04696.1"/>
    <property type="molecule type" value="Genomic_DNA"/>
</dbReference>
<evidence type="ECO:0000313" key="5">
    <source>
        <dbReference type="EMBL" id="BDI04696.1"/>
    </source>
</evidence>
<proteinExistence type="predicted"/>
<name>A0ABM7YJV9_9BURK</name>
<protein>
    <recommendedName>
        <fullName evidence="4">Carbohydrate-binding module family 96 domain-containing protein</fullName>
    </recommendedName>
</protein>
<evidence type="ECO:0000256" key="3">
    <source>
        <dbReference type="ARBA" id="ARBA00022729"/>
    </source>
</evidence>
<dbReference type="Gene3D" id="2.60.120.970">
    <property type="match status" value="1"/>
</dbReference>
<keyword evidence="6" id="KW-1185">Reference proteome</keyword>
<keyword evidence="3" id="KW-0732">Signal</keyword>
<reference evidence="5" key="1">
    <citation type="submission" date="2022-04" db="EMBL/GenBank/DDBJ databases">
        <title>Whole genome sequence of Sphaerotilus sp. FB-5.</title>
        <authorList>
            <person name="Takeda M."/>
            <person name="Narihara S."/>
            <person name="Akimoto M."/>
            <person name="Akimoto R."/>
            <person name="Nishiyashiki S."/>
            <person name="Murakami T."/>
        </authorList>
    </citation>
    <scope>NUCLEOTIDE SEQUENCE</scope>
    <source>
        <strain evidence="5">FB-5</strain>
    </source>
</reference>
<organism evidence="5 6">
    <name type="scientific">Sphaerotilus microaerophilus</name>
    <dbReference type="NCBI Taxonomy" id="2914710"/>
    <lineage>
        <taxon>Bacteria</taxon>
        <taxon>Pseudomonadati</taxon>
        <taxon>Pseudomonadota</taxon>
        <taxon>Betaproteobacteria</taxon>
        <taxon>Burkholderiales</taxon>
        <taxon>Sphaerotilaceae</taxon>
        <taxon>Sphaerotilus</taxon>
    </lineage>
</organism>
<dbReference type="RefSeq" id="WP_251972799.1">
    <property type="nucleotide sequence ID" value="NZ_AP025730.1"/>
</dbReference>
<evidence type="ECO:0000256" key="1">
    <source>
        <dbReference type="ARBA" id="ARBA00004613"/>
    </source>
</evidence>
<dbReference type="Pfam" id="PF24517">
    <property type="entry name" value="CBM96"/>
    <property type="match status" value="2"/>
</dbReference>
<dbReference type="InterPro" id="IPR015615">
    <property type="entry name" value="TGF-beta-rel"/>
</dbReference>
<sequence>MKAAHRHSRQGRRGSGFILLPVALLLALVAAVGFLGHRETALASATAAGTRDQDKARYAAEAGLQRVTMAMHAKGCSGIYPTILSPSKDTAFDGASYSAVAGALSGSPVTVYSTGTYGDASITLTRSDVPMHQASTVTMTLQPASEGTDTYLDSASSSSNGNKGTLIGSPGTSLPILRFDLSAIPAGSHVTAATLSAYAEGGSNSGPVALHRMAGDWTEAANWSSSDGSTAWSAAGGDVHGTAVASATFSGAGNWLNWDVAALADRWIKGSLPNQGVQVRPAAPISSLTLTSSDGSNASQRPKLAVTFLPPCGWTPPSTTVTLNPVADTDIDGDLLLQTSNFGSQPDLYLSKSHEARPLLKFDLAGIPAGKTVQSATLRMYFGALAAGTKLSKNLTADVYAASKPWNELEVTWLRSLAGTLWLTLGGDYNSTAIATKTLAKNLTPGQWVEFTVTTQVQSWVDSASTNHGFLLRLPTASSEELIFNSREAASNPPELVVTYQ</sequence>
<evidence type="ECO:0000256" key="2">
    <source>
        <dbReference type="ARBA" id="ARBA00022525"/>
    </source>
</evidence>
<evidence type="ECO:0000259" key="4">
    <source>
        <dbReference type="Pfam" id="PF24517"/>
    </source>
</evidence>
<feature type="domain" description="Carbohydrate-binding module family 96" evidence="4">
    <location>
        <begin position="320"/>
        <end position="500"/>
    </location>
</feature>